<dbReference type="InterPro" id="IPR013571">
    <property type="entry name" value="Tscrpt_reg_QacR_C"/>
</dbReference>
<dbReference type="InterPro" id="IPR023772">
    <property type="entry name" value="DNA-bd_HTH_TetR-type_CS"/>
</dbReference>
<dbReference type="InterPro" id="IPR036271">
    <property type="entry name" value="Tet_transcr_reg_TetR-rel_C_sf"/>
</dbReference>
<sequence length="236" mass="26942">MTDQTVYVSVYDMSSLFASFLLVLDHMVGLGGDGMLGSKGRSDGEETKKRIVQKATQLFVQKGYGAVTMNEVCVTANVSKGSLYHHFSSKEELFLYVVEEDTKQWLQEWDNKRSETTGIEERFYALAEHYAHDFQNPLIRALEEFSRSRTHPPEIIKRLALIYDSTLRASRELLQEGIDTNYLLTGDLENYVIIVNGMLEGIGRVAEISVQAKTPEDIMKYYREAVRLLLQGMRTH</sequence>
<dbReference type="Pfam" id="PF00440">
    <property type="entry name" value="TetR_N"/>
    <property type="match status" value="1"/>
</dbReference>
<reference evidence="4 5" key="1">
    <citation type="submission" date="2019-11" db="EMBL/GenBank/DDBJ databases">
        <title>Paenibacillus monticola sp. nov., a novel PGPR strain isolated from mountain sample in China.</title>
        <authorList>
            <person name="Zhao Q."/>
            <person name="Li H.-P."/>
            <person name="Zhang J.-L."/>
        </authorList>
    </citation>
    <scope>NUCLEOTIDE SEQUENCE [LARGE SCALE GENOMIC DNA]</scope>
    <source>
        <strain evidence="4 5">LC-T2</strain>
    </source>
</reference>
<gene>
    <name evidence="4" type="ORF">GJB61_01800</name>
</gene>
<protein>
    <submittedName>
        <fullName evidence="4">TetR family transcriptional regulator</fullName>
    </submittedName>
</protein>
<proteinExistence type="predicted"/>
<dbReference type="GO" id="GO:0000976">
    <property type="term" value="F:transcription cis-regulatory region binding"/>
    <property type="evidence" value="ECO:0007669"/>
    <property type="project" value="TreeGrafter"/>
</dbReference>
<feature type="domain" description="HTH tetR-type" evidence="3">
    <location>
        <begin position="45"/>
        <end position="105"/>
    </location>
</feature>
<evidence type="ECO:0000256" key="2">
    <source>
        <dbReference type="PROSITE-ProRule" id="PRU00335"/>
    </source>
</evidence>
<dbReference type="InterPro" id="IPR050109">
    <property type="entry name" value="HTH-type_TetR-like_transc_reg"/>
</dbReference>
<dbReference type="Gene3D" id="1.10.357.10">
    <property type="entry name" value="Tetracycline Repressor, domain 2"/>
    <property type="match status" value="1"/>
</dbReference>
<dbReference type="EMBL" id="WJXB01000001">
    <property type="protein sequence ID" value="MRN51740.1"/>
    <property type="molecule type" value="Genomic_DNA"/>
</dbReference>
<evidence type="ECO:0000313" key="5">
    <source>
        <dbReference type="Proteomes" id="UP000463051"/>
    </source>
</evidence>
<dbReference type="SUPFAM" id="SSF48498">
    <property type="entry name" value="Tetracyclin repressor-like, C-terminal domain"/>
    <property type="match status" value="1"/>
</dbReference>
<dbReference type="SUPFAM" id="SSF46689">
    <property type="entry name" value="Homeodomain-like"/>
    <property type="match status" value="1"/>
</dbReference>
<dbReference type="PRINTS" id="PR00455">
    <property type="entry name" value="HTHTETR"/>
</dbReference>
<keyword evidence="1 2" id="KW-0238">DNA-binding</keyword>
<comment type="caution">
    <text evidence="4">The sequence shown here is derived from an EMBL/GenBank/DDBJ whole genome shotgun (WGS) entry which is preliminary data.</text>
</comment>
<dbReference type="PROSITE" id="PS50977">
    <property type="entry name" value="HTH_TETR_2"/>
    <property type="match status" value="1"/>
</dbReference>
<dbReference type="Proteomes" id="UP000463051">
    <property type="component" value="Unassembled WGS sequence"/>
</dbReference>
<dbReference type="Pfam" id="PF08360">
    <property type="entry name" value="TetR_C_5"/>
    <property type="match status" value="1"/>
</dbReference>
<keyword evidence="5" id="KW-1185">Reference proteome</keyword>
<dbReference type="PANTHER" id="PTHR30055:SF211">
    <property type="entry name" value="TRANSCRIPTIONAL REGULATOR, TETR FAMILY"/>
    <property type="match status" value="1"/>
</dbReference>
<dbReference type="GO" id="GO:0045892">
    <property type="term" value="P:negative regulation of DNA-templated transcription"/>
    <property type="evidence" value="ECO:0007669"/>
    <property type="project" value="InterPro"/>
</dbReference>
<dbReference type="GO" id="GO:0003700">
    <property type="term" value="F:DNA-binding transcription factor activity"/>
    <property type="evidence" value="ECO:0007669"/>
    <property type="project" value="InterPro"/>
</dbReference>
<dbReference type="InterPro" id="IPR001647">
    <property type="entry name" value="HTH_TetR"/>
</dbReference>
<feature type="DNA-binding region" description="H-T-H motif" evidence="2">
    <location>
        <begin position="68"/>
        <end position="87"/>
    </location>
</feature>
<accession>A0A7X2H1C5</accession>
<dbReference type="Gene3D" id="1.10.10.60">
    <property type="entry name" value="Homeodomain-like"/>
    <property type="match status" value="1"/>
</dbReference>
<dbReference type="PROSITE" id="PS01081">
    <property type="entry name" value="HTH_TETR_1"/>
    <property type="match status" value="1"/>
</dbReference>
<evidence type="ECO:0000313" key="4">
    <source>
        <dbReference type="EMBL" id="MRN51740.1"/>
    </source>
</evidence>
<organism evidence="4 5">
    <name type="scientific">Paenibacillus monticola</name>
    <dbReference type="NCBI Taxonomy" id="2666075"/>
    <lineage>
        <taxon>Bacteria</taxon>
        <taxon>Bacillati</taxon>
        <taxon>Bacillota</taxon>
        <taxon>Bacilli</taxon>
        <taxon>Bacillales</taxon>
        <taxon>Paenibacillaceae</taxon>
        <taxon>Paenibacillus</taxon>
    </lineage>
</organism>
<dbReference type="AlphaFoldDB" id="A0A7X2H1C5"/>
<name>A0A7X2H1C5_9BACL</name>
<evidence type="ECO:0000256" key="1">
    <source>
        <dbReference type="ARBA" id="ARBA00023125"/>
    </source>
</evidence>
<evidence type="ECO:0000259" key="3">
    <source>
        <dbReference type="PROSITE" id="PS50977"/>
    </source>
</evidence>
<dbReference type="PANTHER" id="PTHR30055">
    <property type="entry name" value="HTH-TYPE TRANSCRIPTIONAL REGULATOR RUTR"/>
    <property type="match status" value="1"/>
</dbReference>
<dbReference type="InterPro" id="IPR009057">
    <property type="entry name" value="Homeodomain-like_sf"/>
</dbReference>